<reference evidence="2" key="1">
    <citation type="submission" date="2015-10" db="EMBL/GenBank/DDBJ databases">
        <authorList>
            <person name="Ju K.-S."/>
            <person name="Doroghazi J.R."/>
            <person name="Metcalf W.W."/>
        </authorList>
    </citation>
    <scope>NUCLEOTIDE SEQUENCE [LARGE SCALE GENOMIC DNA]</scope>
    <source>
        <strain evidence="2">NRRL F-8817</strain>
    </source>
</reference>
<accession>A0A0X3VM46</accession>
<sequence>MLLEFVRARLAGLPGGPAPWTAADGLGPSRPQIWCRSRPCAVVRDNASAYVSRWFKGRRGQVARIGVESCSTCRRAARR</sequence>
<proteinExistence type="predicted"/>
<comment type="caution">
    <text evidence="1">The sequence shown here is derived from an EMBL/GenBank/DDBJ whole genome shotgun (WGS) entry which is preliminary data.</text>
</comment>
<evidence type="ECO:0000313" key="1">
    <source>
        <dbReference type="EMBL" id="KUL44586.1"/>
    </source>
</evidence>
<dbReference type="Proteomes" id="UP000053413">
    <property type="component" value="Unassembled WGS sequence"/>
</dbReference>
<name>A0A0X3VM46_STRVO</name>
<protein>
    <submittedName>
        <fullName evidence="1">Uncharacterized protein</fullName>
    </submittedName>
</protein>
<dbReference type="EMBL" id="LLZJ01000411">
    <property type="protein sequence ID" value="KUL44586.1"/>
    <property type="molecule type" value="Genomic_DNA"/>
</dbReference>
<organism evidence="1 2">
    <name type="scientific">Streptomyces violaceusniger</name>
    <dbReference type="NCBI Taxonomy" id="68280"/>
    <lineage>
        <taxon>Bacteria</taxon>
        <taxon>Bacillati</taxon>
        <taxon>Actinomycetota</taxon>
        <taxon>Actinomycetes</taxon>
        <taxon>Kitasatosporales</taxon>
        <taxon>Streptomycetaceae</taxon>
        <taxon>Streptomyces</taxon>
        <taxon>Streptomyces violaceusniger group</taxon>
    </lineage>
</organism>
<evidence type="ECO:0000313" key="2">
    <source>
        <dbReference type="Proteomes" id="UP000053413"/>
    </source>
</evidence>
<gene>
    <name evidence="1" type="ORF">ADL28_39835</name>
</gene>
<dbReference type="AlphaFoldDB" id="A0A0X3VM46"/>